<evidence type="ECO:0000256" key="2">
    <source>
        <dbReference type="ARBA" id="ARBA00022692"/>
    </source>
</evidence>
<evidence type="ECO:0000256" key="5">
    <source>
        <dbReference type="SAM" id="Phobius"/>
    </source>
</evidence>
<dbReference type="NCBIfam" id="TIGR01593">
    <property type="entry name" value="holin_tox_secr"/>
    <property type="match status" value="1"/>
</dbReference>
<accession>A0A6N2ZWW6</accession>
<keyword evidence="2 5" id="KW-0812">Transmembrane</keyword>
<dbReference type="EMBL" id="CACRTR010000003">
    <property type="protein sequence ID" value="VYT81142.1"/>
    <property type="molecule type" value="Genomic_DNA"/>
</dbReference>
<reference evidence="6" key="1">
    <citation type="submission" date="2019-11" db="EMBL/GenBank/DDBJ databases">
        <authorList>
            <person name="Feng L."/>
        </authorList>
    </citation>
    <scope>NUCLEOTIDE SEQUENCE</scope>
    <source>
        <strain evidence="6">ElimosumLFYP34</strain>
    </source>
</reference>
<evidence type="ECO:0000256" key="1">
    <source>
        <dbReference type="ARBA" id="ARBA00004141"/>
    </source>
</evidence>
<organism evidence="6">
    <name type="scientific">Eubacterium limosum</name>
    <dbReference type="NCBI Taxonomy" id="1736"/>
    <lineage>
        <taxon>Bacteria</taxon>
        <taxon>Bacillati</taxon>
        <taxon>Bacillota</taxon>
        <taxon>Clostridia</taxon>
        <taxon>Eubacteriales</taxon>
        <taxon>Eubacteriaceae</taxon>
        <taxon>Eubacterium</taxon>
    </lineage>
</organism>
<name>A0A6N2ZWW6_EUBLI</name>
<dbReference type="InterPro" id="IPR006480">
    <property type="entry name" value="Phage_holin_4_1"/>
</dbReference>
<comment type="subcellular location">
    <subcellularLocation>
        <location evidence="1">Membrane</location>
        <topology evidence="1">Multi-pass membrane protein</topology>
    </subcellularLocation>
</comment>
<dbReference type="Pfam" id="PF05105">
    <property type="entry name" value="Phage_holin_4_1"/>
    <property type="match status" value="1"/>
</dbReference>
<dbReference type="GO" id="GO:0016020">
    <property type="term" value="C:membrane"/>
    <property type="evidence" value="ECO:0007669"/>
    <property type="project" value="UniProtKB-SubCell"/>
</dbReference>
<evidence type="ECO:0000313" key="6">
    <source>
        <dbReference type="EMBL" id="VYT81142.1"/>
    </source>
</evidence>
<feature type="transmembrane region" description="Helical" evidence="5">
    <location>
        <begin position="7"/>
        <end position="26"/>
    </location>
</feature>
<feature type="transmembrane region" description="Helical" evidence="5">
    <location>
        <begin position="32"/>
        <end position="54"/>
    </location>
</feature>
<sequence>MENMITVKGPVIAGIGAVGGVIAGFFGGWDAALITLIIFMGVDYITGLIVAGVFKNSTKTDSGALGSNAAFMGLLRKGMVLLVVLVACRLDIMIGTNFVRDAVVIAYCVNEMLSIVENMGLMGVPIPEAITKAIEILKKKSETEDKNGGKE</sequence>
<keyword evidence="4 5" id="KW-0472">Membrane</keyword>
<evidence type="ECO:0000256" key="4">
    <source>
        <dbReference type="ARBA" id="ARBA00023136"/>
    </source>
</evidence>
<keyword evidence="3 5" id="KW-1133">Transmembrane helix</keyword>
<evidence type="ECO:0000256" key="3">
    <source>
        <dbReference type="ARBA" id="ARBA00022989"/>
    </source>
</evidence>
<gene>
    <name evidence="6" type="ORF">ELLFYP34_01977</name>
</gene>
<protein>
    <submittedName>
        <fullName evidence="6">Holin family protein</fullName>
    </submittedName>
</protein>
<dbReference type="AlphaFoldDB" id="A0A6N2ZWW6"/>
<proteinExistence type="predicted"/>